<dbReference type="CDD" id="cd00427">
    <property type="entry name" value="Ribosomal_L29_HIP"/>
    <property type="match status" value="1"/>
</dbReference>
<dbReference type="GO" id="GO:0006412">
    <property type="term" value="P:translation"/>
    <property type="evidence" value="ECO:0007669"/>
    <property type="project" value="UniProtKB-UniRule"/>
</dbReference>
<organism evidence="5 6">
    <name type="scientific">Methanothermobacter tenebrarum</name>
    <dbReference type="NCBI Taxonomy" id="680118"/>
    <lineage>
        <taxon>Archaea</taxon>
        <taxon>Methanobacteriati</taxon>
        <taxon>Methanobacteriota</taxon>
        <taxon>Methanomada group</taxon>
        <taxon>Methanobacteria</taxon>
        <taxon>Methanobacteriales</taxon>
        <taxon>Methanobacteriaceae</taxon>
        <taxon>Methanothermobacter</taxon>
    </lineage>
</organism>
<evidence type="ECO:0000256" key="4">
    <source>
        <dbReference type="HAMAP-Rule" id="MF_00374"/>
    </source>
</evidence>
<comment type="caution">
    <text evidence="5">The sequence shown here is derived from an EMBL/GenBank/DDBJ whole genome shotgun (WGS) entry which is preliminary data.</text>
</comment>
<gene>
    <name evidence="5" type="primary">rpmC</name>
    <name evidence="4" type="synonym">rpl29</name>
    <name evidence="5" type="ORF">DPC56_00870</name>
</gene>
<keyword evidence="3 4" id="KW-0687">Ribonucleoprotein</keyword>
<evidence type="ECO:0000256" key="3">
    <source>
        <dbReference type="ARBA" id="ARBA00023274"/>
    </source>
</evidence>
<keyword evidence="6" id="KW-1185">Reference proteome</keyword>
<dbReference type="EMBL" id="QLOE01000001">
    <property type="protein sequence ID" value="RAO79863.1"/>
    <property type="molecule type" value="Genomic_DNA"/>
</dbReference>
<keyword evidence="2 4" id="KW-0689">Ribosomal protein</keyword>
<reference evidence="5 6" key="1">
    <citation type="submission" date="2018-06" db="EMBL/GenBank/DDBJ databases">
        <title>Draft genome sequence of hyperthermophilic methanogen Methanothermobacter tenebrarum sp. MCM-B 1447.</title>
        <authorList>
            <person name="Pore S.D."/>
            <person name="Dagar S."/>
            <person name="Dhakephalkar P.K."/>
        </authorList>
    </citation>
    <scope>NUCLEOTIDE SEQUENCE [LARGE SCALE GENOMIC DNA]</scope>
    <source>
        <strain evidence="5 6">MCM B 1447</strain>
    </source>
</reference>
<evidence type="ECO:0000256" key="2">
    <source>
        <dbReference type="ARBA" id="ARBA00022980"/>
    </source>
</evidence>
<evidence type="ECO:0000313" key="6">
    <source>
        <dbReference type="Proteomes" id="UP000249782"/>
    </source>
</evidence>
<dbReference type="Proteomes" id="UP000249782">
    <property type="component" value="Unassembled WGS sequence"/>
</dbReference>
<evidence type="ECO:0000313" key="5">
    <source>
        <dbReference type="EMBL" id="RAO79863.1"/>
    </source>
</evidence>
<name>A0A328PEK6_9EURY</name>
<dbReference type="PROSITE" id="PS00579">
    <property type="entry name" value="RIBOSOMAL_L29"/>
    <property type="match status" value="1"/>
</dbReference>
<dbReference type="AlphaFoldDB" id="A0A328PEK6"/>
<comment type="similarity">
    <text evidence="1 4">Belongs to the universal ribosomal protein uL29 family.</text>
</comment>
<dbReference type="NCBIfam" id="TIGR00012">
    <property type="entry name" value="L29"/>
    <property type="match status" value="1"/>
</dbReference>
<dbReference type="InterPro" id="IPR018254">
    <property type="entry name" value="Ribosomal_uL29_CS"/>
</dbReference>
<dbReference type="HAMAP" id="MF_00374">
    <property type="entry name" value="Ribosomal_uL29"/>
    <property type="match status" value="1"/>
</dbReference>
<dbReference type="Gene3D" id="1.10.287.310">
    <property type="match status" value="1"/>
</dbReference>
<accession>A0A328PEK6</accession>
<dbReference type="Pfam" id="PF00831">
    <property type="entry name" value="Ribosomal_L29"/>
    <property type="match status" value="1"/>
</dbReference>
<dbReference type="GO" id="GO:0003735">
    <property type="term" value="F:structural constituent of ribosome"/>
    <property type="evidence" value="ECO:0007669"/>
    <property type="project" value="InterPro"/>
</dbReference>
<dbReference type="SUPFAM" id="SSF46561">
    <property type="entry name" value="Ribosomal protein L29 (L29p)"/>
    <property type="match status" value="1"/>
</dbReference>
<dbReference type="InterPro" id="IPR001854">
    <property type="entry name" value="Ribosomal_uL29"/>
</dbReference>
<protein>
    <recommendedName>
        <fullName evidence="4">Large ribosomal subunit protein uL29</fullName>
    </recommendedName>
</protein>
<dbReference type="GO" id="GO:0005840">
    <property type="term" value="C:ribosome"/>
    <property type="evidence" value="ECO:0007669"/>
    <property type="project" value="UniProtKB-KW"/>
</dbReference>
<evidence type="ECO:0000256" key="1">
    <source>
        <dbReference type="ARBA" id="ARBA00009254"/>
    </source>
</evidence>
<sequence length="64" mass="7393">MAILKSDEIREMDTEELYKKLDELKAEYSKYLSKSAATGAPESPGKMRELRRTIARVLTIMKEK</sequence>
<dbReference type="OrthoDB" id="11736at2157"/>
<proteinExistence type="inferred from homology"/>
<dbReference type="RefSeq" id="WP_112093173.1">
    <property type="nucleotide sequence ID" value="NZ_QLOE01000001.1"/>
</dbReference>
<dbReference type="GO" id="GO:1990904">
    <property type="term" value="C:ribonucleoprotein complex"/>
    <property type="evidence" value="ECO:0007669"/>
    <property type="project" value="UniProtKB-KW"/>
</dbReference>
<dbReference type="InterPro" id="IPR036049">
    <property type="entry name" value="Ribosomal_uL29_sf"/>
</dbReference>